<keyword evidence="1" id="KW-0732">Signal</keyword>
<reference evidence="4" key="1">
    <citation type="journal article" date="2023" name="Commun. Biol.">
        <title>Genome analysis of Parmales, the sister group of diatoms, reveals the evolutionary specialization of diatoms from phago-mixotrophs to photoautotrophs.</title>
        <authorList>
            <person name="Ban H."/>
            <person name="Sato S."/>
            <person name="Yoshikawa S."/>
            <person name="Yamada K."/>
            <person name="Nakamura Y."/>
            <person name="Ichinomiya M."/>
            <person name="Sato N."/>
            <person name="Blanc-Mathieu R."/>
            <person name="Endo H."/>
            <person name="Kuwata A."/>
            <person name="Ogata H."/>
        </authorList>
    </citation>
    <scope>NUCLEOTIDE SEQUENCE [LARGE SCALE GENOMIC DNA]</scope>
    <source>
        <strain evidence="4">NIES 3699</strain>
    </source>
</reference>
<proteinExistence type="predicted"/>
<keyword evidence="4" id="KW-1185">Reference proteome</keyword>
<dbReference type="PANTHER" id="PTHR35509:SF4">
    <property type="entry name" value="DUF1995 DOMAIN-CONTAINING PROTEIN"/>
    <property type="match status" value="1"/>
</dbReference>
<comment type="caution">
    <text evidence="3">The sequence shown here is derived from an EMBL/GenBank/DDBJ whole genome shotgun (WGS) entry which is preliminary data.</text>
</comment>
<evidence type="ECO:0000313" key="4">
    <source>
        <dbReference type="Proteomes" id="UP001165160"/>
    </source>
</evidence>
<organism evidence="3 4">
    <name type="scientific">Triparma verrucosa</name>
    <dbReference type="NCBI Taxonomy" id="1606542"/>
    <lineage>
        <taxon>Eukaryota</taxon>
        <taxon>Sar</taxon>
        <taxon>Stramenopiles</taxon>
        <taxon>Ochrophyta</taxon>
        <taxon>Bolidophyceae</taxon>
        <taxon>Parmales</taxon>
        <taxon>Triparmaceae</taxon>
        <taxon>Triparma</taxon>
    </lineage>
</organism>
<sequence>MLKTIVLLLAVYGSQGFHPPAFIGPQRVSMKFSSSFSSTSFALSAESAESGAESDGVVAAESSAVPPPTPVRASIYPPADLDSMINDVRKVVNRAVESGLNRQIVRVPLPRSSSAKDLGKLYEAQSTSYDTVLVPPDETWQGGIMQLYRACAPVCEQILRGVTSNAGGLPPRVTEDRSIDESGVDGVGLFITECSDPKEDATCFCQPTQEVIGPIESITSQAKDRLIMLMNPQWRDVDDALDTFSKDNDSFFGKLSSFLGGKGATLQKLDDLGYQVTYCFDGYVCKGGNIWLLKTFDAPWHVFAENDDGDDYIFVGLKESRPSYQDVDAMLTEKGITVKYARDIGLAEKL</sequence>
<feature type="domain" description="DUF1995" evidence="2">
    <location>
        <begin position="78"/>
        <end position="328"/>
    </location>
</feature>
<protein>
    <recommendedName>
        <fullName evidence="2">DUF1995 domain-containing protein</fullName>
    </recommendedName>
</protein>
<dbReference type="InterPro" id="IPR018962">
    <property type="entry name" value="DUF1995"/>
</dbReference>
<evidence type="ECO:0000259" key="2">
    <source>
        <dbReference type="Pfam" id="PF09353"/>
    </source>
</evidence>
<name>A0A9W7BQM4_9STRA</name>
<dbReference type="Pfam" id="PF09353">
    <property type="entry name" value="DUF1995"/>
    <property type="match status" value="1"/>
</dbReference>
<dbReference type="PANTHER" id="PTHR35509">
    <property type="entry name" value="DOMAIN PROTEIN, PUTATIVE (DUF1995)-RELATED"/>
    <property type="match status" value="1"/>
</dbReference>
<dbReference type="Proteomes" id="UP001165160">
    <property type="component" value="Unassembled WGS sequence"/>
</dbReference>
<gene>
    <name evidence="3" type="ORF">TrVE_jg11044</name>
</gene>
<feature type="chain" id="PRO_5040821926" description="DUF1995 domain-containing protein" evidence="1">
    <location>
        <begin position="17"/>
        <end position="350"/>
    </location>
</feature>
<accession>A0A9W7BQM4</accession>
<dbReference type="InterPro" id="IPR053021">
    <property type="entry name" value="Chloroplast_ADK"/>
</dbReference>
<feature type="signal peptide" evidence="1">
    <location>
        <begin position="1"/>
        <end position="16"/>
    </location>
</feature>
<evidence type="ECO:0000313" key="3">
    <source>
        <dbReference type="EMBL" id="GMH94701.1"/>
    </source>
</evidence>
<dbReference type="EMBL" id="BRXX01000159">
    <property type="protein sequence ID" value="GMH94701.1"/>
    <property type="molecule type" value="Genomic_DNA"/>
</dbReference>
<dbReference type="AlphaFoldDB" id="A0A9W7BQM4"/>
<evidence type="ECO:0000256" key="1">
    <source>
        <dbReference type="SAM" id="SignalP"/>
    </source>
</evidence>